<protein>
    <submittedName>
        <fullName evidence="1">Uncharacterized protein</fullName>
    </submittedName>
</protein>
<accession>A0A4C1XBM6</accession>
<evidence type="ECO:0000313" key="2">
    <source>
        <dbReference type="Proteomes" id="UP000299102"/>
    </source>
</evidence>
<gene>
    <name evidence="1" type="ORF">EVAR_91418_1</name>
</gene>
<dbReference type="AlphaFoldDB" id="A0A4C1XBM6"/>
<reference evidence="1 2" key="1">
    <citation type="journal article" date="2019" name="Commun. Biol.">
        <title>The bagworm genome reveals a unique fibroin gene that provides high tensile strength.</title>
        <authorList>
            <person name="Kono N."/>
            <person name="Nakamura H."/>
            <person name="Ohtoshi R."/>
            <person name="Tomita M."/>
            <person name="Numata K."/>
            <person name="Arakawa K."/>
        </authorList>
    </citation>
    <scope>NUCLEOTIDE SEQUENCE [LARGE SCALE GENOMIC DNA]</scope>
</reference>
<evidence type="ECO:0000313" key="1">
    <source>
        <dbReference type="EMBL" id="GBP60382.1"/>
    </source>
</evidence>
<sequence>MRRIRNIIATSVPYDIYGRVCKSAAAESRERRHRQTTARVELAESRQVAASVPQTWRIIQKHARFRDDCLFARRGPKQDGDSEVSPIPLNYTSVRVPLLPPFRIIFHTSMKF</sequence>
<name>A0A4C1XBM6_EUMVA</name>
<comment type="caution">
    <text evidence="1">The sequence shown here is derived from an EMBL/GenBank/DDBJ whole genome shotgun (WGS) entry which is preliminary data.</text>
</comment>
<keyword evidence="2" id="KW-1185">Reference proteome</keyword>
<organism evidence="1 2">
    <name type="scientific">Eumeta variegata</name>
    <name type="common">Bagworm moth</name>
    <name type="synonym">Eumeta japonica</name>
    <dbReference type="NCBI Taxonomy" id="151549"/>
    <lineage>
        <taxon>Eukaryota</taxon>
        <taxon>Metazoa</taxon>
        <taxon>Ecdysozoa</taxon>
        <taxon>Arthropoda</taxon>
        <taxon>Hexapoda</taxon>
        <taxon>Insecta</taxon>
        <taxon>Pterygota</taxon>
        <taxon>Neoptera</taxon>
        <taxon>Endopterygota</taxon>
        <taxon>Lepidoptera</taxon>
        <taxon>Glossata</taxon>
        <taxon>Ditrysia</taxon>
        <taxon>Tineoidea</taxon>
        <taxon>Psychidae</taxon>
        <taxon>Oiketicinae</taxon>
        <taxon>Eumeta</taxon>
    </lineage>
</organism>
<dbReference type="EMBL" id="BGZK01000786">
    <property type="protein sequence ID" value="GBP60382.1"/>
    <property type="molecule type" value="Genomic_DNA"/>
</dbReference>
<dbReference type="Proteomes" id="UP000299102">
    <property type="component" value="Unassembled WGS sequence"/>
</dbReference>
<proteinExistence type="predicted"/>